<dbReference type="EMBL" id="PP542043">
    <property type="protein sequence ID" value="XDO02379.1"/>
    <property type="molecule type" value="Genomic_DNA"/>
</dbReference>
<evidence type="ECO:0000256" key="1">
    <source>
        <dbReference type="SAM" id="MobiDB-lite"/>
    </source>
</evidence>
<protein>
    <submittedName>
        <fullName evidence="2">Uncharacterized protein</fullName>
    </submittedName>
</protein>
<feature type="compositionally biased region" description="Basic residues" evidence="1">
    <location>
        <begin position="1"/>
        <end position="37"/>
    </location>
</feature>
<accession>A0AB39JCF1</accession>
<gene>
    <name evidence="2" type="ORF">FloV-SA2_00565</name>
</gene>
<feature type="region of interest" description="Disordered" evidence="1">
    <location>
        <begin position="1"/>
        <end position="49"/>
    </location>
</feature>
<name>A0AB39JCF1_9VIRU</name>
<evidence type="ECO:0000313" key="2">
    <source>
        <dbReference type="EMBL" id="XDO02379.1"/>
    </source>
</evidence>
<organism evidence="2">
    <name type="scientific">Florenciella sp. virus SA2</name>
    <dbReference type="NCBI Taxonomy" id="3240092"/>
    <lineage>
        <taxon>Viruses</taxon>
    </lineage>
</organism>
<sequence length="366" mass="42241">MPTWKHKPLARSTRKRSRGKRSYMKKKRSRSTRKHFRGGSSENIIDPKIDMPTMALPNNYLKKNTKNASLSSMSAIKSSFNISNYQLDVPVPADDKFVTMNLYPNNDQRANNAAPKKAKTLKNIEKEDEELINKIKNNNANKAGKAALSYIESKSPATNYDESIIDLLILRFDKYKIEETPTDDLEKFLTNIDTNFNDSLNNIENNTNINSYYGDLWGVGAGHKKFINWKMGNKQKIINVFPSRIEFFTPGKETPTSVLNITPDTKIQCSQSKKSNLFELKIIGKRKGGVFRSYNQTILTPEQNKDEIEPPYDLKRLWALLNIVIYRYKKIRTVLDIPKDTEKYWKNTGEMYTQLQNRPAPLKIKN</sequence>
<proteinExistence type="predicted"/>
<reference evidence="2" key="1">
    <citation type="submission" date="2024-03" db="EMBL/GenBank/DDBJ databases">
        <title>Eukaryotic viruses encode the ribosomal protein eL40.</title>
        <authorList>
            <person name="Thomy J."/>
            <person name="Schvarcz C.R."/>
            <person name="McBeain K.A."/>
            <person name="Edwards K.F."/>
            <person name="Steward G.F."/>
        </authorList>
    </citation>
    <scope>NUCLEOTIDE SEQUENCE</scope>
    <source>
        <strain evidence="2">FloV-SA2</strain>
    </source>
</reference>